<accession>A0ABX3MS28</accession>
<evidence type="ECO:0000313" key="4">
    <source>
        <dbReference type="EMBL" id="OOY22499.1"/>
    </source>
</evidence>
<evidence type="ECO:0000259" key="3">
    <source>
        <dbReference type="Pfam" id="PF20454"/>
    </source>
</evidence>
<feature type="region of interest" description="Disordered" evidence="1">
    <location>
        <begin position="585"/>
        <end position="638"/>
    </location>
</feature>
<dbReference type="EMBL" id="MPZV01000006">
    <property type="protein sequence ID" value="OOY22499.1"/>
    <property type="molecule type" value="Genomic_DNA"/>
</dbReference>
<dbReference type="Pfam" id="PF20454">
    <property type="entry name" value="GpA_nuclease"/>
    <property type="match status" value="1"/>
</dbReference>
<dbReference type="Gene3D" id="3.40.50.300">
    <property type="entry name" value="P-loop containing nucleotide triphosphate hydrolases"/>
    <property type="match status" value="1"/>
</dbReference>
<gene>
    <name evidence="4" type="ORF">BMI91_19650</name>
</gene>
<proteinExistence type="predicted"/>
<dbReference type="Pfam" id="PF05876">
    <property type="entry name" value="GpA_ATPase"/>
    <property type="match status" value="1"/>
</dbReference>
<evidence type="ECO:0000259" key="2">
    <source>
        <dbReference type="Pfam" id="PF05876"/>
    </source>
</evidence>
<evidence type="ECO:0000313" key="5">
    <source>
        <dbReference type="Proteomes" id="UP000190787"/>
    </source>
</evidence>
<dbReference type="InterPro" id="IPR046454">
    <property type="entry name" value="GpA_endonuclease"/>
</dbReference>
<keyword evidence="5" id="KW-1185">Reference proteome</keyword>
<dbReference type="Proteomes" id="UP000190787">
    <property type="component" value="Unassembled WGS sequence"/>
</dbReference>
<feature type="domain" description="Terminase large subunit GpA endonuclease" evidence="3">
    <location>
        <begin position="278"/>
        <end position="565"/>
    </location>
</feature>
<name>A0ABX3MS28_9RHOB</name>
<evidence type="ECO:0000256" key="1">
    <source>
        <dbReference type="SAM" id="MobiDB-lite"/>
    </source>
</evidence>
<feature type="domain" description="Phage terminase large subunit GpA ATPase" evidence="2">
    <location>
        <begin position="18"/>
        <end position="268"/>
    </location>
</feature>
<protein>
    <recommendedName>
        <fullName evidence="6">Terminase</fullName>
    </recommendedName>
</protein>
<evidence type="ECO:0008006" key="6">
    <source>
        <dbReference type="Google" id="ProtNLM"/>
    </source>
</evidence>
<comment type="caution">
    <text evidence="4">The sequence shown here is derived from an EMBL/GenBank/DDBJ whole genome shotgun (WGS) entry which is preliminary data.</text>
</comment>
<sequence length="638" mass="72050">MTLSQWADEFGRLSVETSAEPGRWKTFGPQREPMDAMTDIKIRRVVMMKGVRIGFTKALLWLSAYHMHWDPASILFFQPTDDDAKDFDESEILPMIRDTSEVRELSNVSFSGGKAKEQWHTRKFKNGAIFRMRGAAAEGNFRRLTTRINIADEIDDKNWDDKSGDKLTRLKKRGTTFWNSKLILGGSPVLPADQGGRTHAEFLDSDQRHLYVKCPHCGHKQIMEFGNGEGAGVRYNDDLSDVYYQCSGERACRIEEEARLDMLEAGEWIPHNPGHPDRGYHYPQILSQFVTWKDIAREWKTALRGGMKKIKVFKNEVEGIPFFEEAGQSADAEELLDYVVDYGGEAPTWTEVVTVGVDVQKGNQDGTMSYLEASVYAWGRGGRFAQIGHWVLDEHPLTSQAAWDSLEALGLQSFTDADGVAHRVDALCIDSHGGFSQRVYSWIEAMRRKGRRRWFAVRGANNAPGARKEKIWPNTAANKNPILYTIDVSLAKDELAIALSEGKGEFPAIPMPGAEEMTREFFDRLTREKQVPVAGRPGLTKWTSPKNQEPWDCLVYAYAGTHALRAMPGSQKYKRKLAEDIRPIVTESEPASEEPKLSELAMPTGPRRDPEPAPEPQVRQKPTPRQGLIKVRPGFGYR</sequence>
<dbReference type="InterPro" id="IPR046453">
    <property type="entry name" value="GpA_ATPase"/>
</dbReference>
<dbReference type="InterPro" id="IPR027417">
    <property type="entry name" value="P-loop_NTPase"/>
</dbReference>
<organism evidence="4 5">
    <name type="scientific">Thioclava sediminum</name>
    <dbReference type="NCBI Taxonomy" id="1915319"/>
    <lineage>
        <taxon>Bacteria</taxon>
        <taxon>Pseudomonadati</taxon>
        <taxon>Pseudomonadota</taxon>
        <taxon>Alphaproteobacteria</taxon>
        <taxon>Rhodobacterales</taxon>
        <taxon>Paracoccaceae</taxon>
        <taxon>Thioclava</taxon>
    </lineage>
</organism>
<dbReference type="RefSeq" id="WP_158522206.1">
    <property type="nucleotide sequence ID" value="NZ_MPZV01000006.1"/>
</dbReference>
<reference evidence="4 5" key="1">
    <citation type="submission" date="2016-11" db="EMBL/GenBank/DDBJ databases">
        <title>A multilocus sequence analysis scheme for characterization of bacteria in the genus Thioclava.</title>
        <authorList>
            <person name="Liu Y."/>
            <person name="Shao Z."/>
        </authorList>
    </citation>
    <scope>NUCLEOTIDE SEQUENCE [LARGE SCALE GENOMIC DNA]</scope>
    <source>
        <strain evidence="4 5">TAW-CT134</strain>
    </source>
</reference>